<reference evidence="1 2" key="1">
    <citation type="submission" date="2009-02" db="EMBL/GenBank/DDBJ databases">
        <title>Sequencing of the draft genome and assembly of Dethiobacter alkaliphilus AHT 1.</title>
        <authorList>
            <consortium name="US DOE Joint Genome Institute (JGI-PGF)"/>
            <person name="Lucas S."/>
            <person name="Copeland A."/>
            <person name="Lapidus A."/>
            <person name="Glavina del Rio T."/>
            <person name="Dalin E."/>
            <person name="Tice H."/>
            <person name="Bruce D."/>
            <person name="Goodwin L."/>
            <person name="Pitluck S."/>
            <person name="Larimer F."/>
            <person name="Land M.L."/>
            <person name="Hauser L."/>
            <person name="Muyzer G."/>
        </authorList>
    </citation>
    <scope>NUCLEOTIDE SEQUENCE [LARGE SCALE GENOMIC DNA]</scope>
    <source>
        <strain evidence="1 2">AHT 1</strain>
    </source>
</reference>
<accession>C0GE67</accession>
<evidence type="ECO:0000313" key="2">
    <source>
        <dbReference type="Proteomes" id="UP000006443"/>
    </source>
</evidence>
<sequence>MPYHFAIKVLEGKRGLKLTRENYAVEATKIHCLVFQWIFTLMMKVENIWMNGAKSN</sequence>
<dbReference type="EMBL" id="ACJM01000003">
    <property type="protein sequence ID" value="EEG78361.1"/>
    <property type="molecule type" value="Genomic_DNA"/>
</dbReference>
<dbReference type="RefSeq" id="WP_008515054.1">
    <property type="nucleotide sequence ID" value="NZ_ACJM01000003.1"/>
</dbReference>
<name>C0GE67_DETAL</name>
<dbReference type="AlphaFoldDB" id="C0GE67"/>
<evidence type="ECO:0000313" key="1">
    <source>
        <dbReference type="EMBL" id="EEG78361.1"/>
    </source>
</evidence>
<keyword evidence="2" id="KW-1185">Reference proteome</keyword>
<organism evidence="1 2">
    <name type="scientific">Dethiobacter alkaliphilus AHT 1</name>
    <dbReference type="NCBI Taxonomy" id="555088"/>
    <lineage>
        <taxon>Bacteria</taxon>
        <taxon>Bacillati</taxon>
        <taxon>Bacillota</taxon>
        <taxon>Dethiobacteria</taxon>
        <taxon>Dethiobacterales</taxon>
        <taxon>Dethiobacteraceae</taxon>
        <taxon>Dethiobacter</taxon>
    </lineage>
</organism>
<dbReference type="Proteomes" id="UP000006443">
    <property type="component" value="Unassembled WGS sequence"/>
</dbReference>
<gene>
    <name evidence="1" type="ORF">DealDRAFT_0776</name>
</gene>
<protein>
    <submittedName>
        <fullName evidence="1">Uncharacterized protein</fullName>
    </submittedName>
</protein>
<comment type="caution">
    <text evidence="1">The sequence shown here is derived from an EMBL/GenBank/DDBJ whole genome shotgun (WGS) entry which is preliminary data.</text>
</comment>
<proteinExistence type="predicted"/>